<keyword evidence="2 6" id="KW-0349">Heme</keyword>
<dbReference type="Gene3D" id="1.10.760.10">
    <property type="entry name" value="Cytochrome c-like domain"/>
    <property type="match status" value="1"/>
</dbReference>
<comment type="caution">
    <text evidence="9">The sequence shown here is derived from an EMBL/GenBank/DDBJ whole genome shotgun (WGS) entry which is preliminary data.</text>
</comment>
<dbReference type="PANTHER" id="PTHR11961">
    <property type="entry name" value="CYTOCHROME C"/>
    <property type="match status" value="1"/>
</dbReference>
<dbReference type="OrthoDB" id="9805828at2"/>
<feature type="chain" id="PRO_5016450208" evidence="7">
    <location>
        <begin position="26"/>
        <end position="117"/>
    </location>
</feature>
<feature type="signal peptide" evidence="7">
    <location>
        <begin position="1"/>
        <end position="25"/>
    </location>
</feature>
<dbReference type="InterPro" id="IPR036909">
    <property type="entry name" value="Cyt_c-like_dom_sf"/>
</dbReference>
<evidence type="ECO:0000313" key="9">
    <source>
        <dbReference type="EMBL" id="RAK67561.1"/>
    </source>
</evidence>
<evidence type="ECO:0000256" key="5">
    <source>
        <dbReference type="ARBA" id="ARBA00023004"/>
    </source>
</evidence>
<dbReference type="GO" id="GO:0020037">
    <property type="term" value="F:heme binding"/>
    <property type="evidence" value="ECO:0007669"/>
    <property type="project" value="InterPro"/>
</dbReference>
<dbReference type="AlphaFoldDB" id="A0A328BM84"/>
<sequence length="117" mass="11839">MIRLATASAVSLGAILAFTAGPALAADGAQLFNMQCKMCHNGTPMGPPLAGVAGGPVAAKAFAYSPALKGKGGTWTDANLDAFLKAPTAFAPGTKMMISVPNAENRAALIEHLKTLK</sequence>
<dbReference type="InterPro" id="IPR002327">
    <property type="entry name" value="Cyt_c_1A/1B"/>
</dbReference>
<evidence type="ECO:0000259" key="8">
    <source>
        <dbReference type="PROSITE" id="PS51007"/>
    </source>
</evidence>
<evidence type="ECO:0000256" key="2">
    <source>
        <dbReference type="ARBA" id="ARBA00022617"/>
    </source>
</evidence>
<keyword evidence="4" id="KW-0249">Electron transport</keyword>
<evidence type="ECO:0000313" key="10">
    <source>
        <dbReference type="Proteomes" id="UP000249524"/>
    </source>
</evidence>
<organism evidence="9 10">
    <name type="scientific">Phenylobacterium kunshanense</name>
    <dbReference type="NCBI Taxonomy" id="1445034"/>
    <lineage>
        <taxon>Bacteria</taxon>
        <taxon>Pseudomonadati</taxon>
        <taxon>Pseudomonadota</taxon>
        <taxon>Alphaproteobacteria</taxon>
        <taxon>Caulobacterales</taxon>
        <taxon>Caulobacteraceae</taxon>
        <taxon>Phenylobacterium</taxon>
    </lineage>
</organism>
<evidence type="ECO:0000256" key="7">
    <source>
        <dbReference type="SAM" id="SignalP"/>
    </source>
</evidence>
<evidence type="ECO:0000256" key="1">
    <source>
        <dbReference type="ARBA" id="ARBA00022448"/>
    </source>
</evidence>
<accession>A0A328BM84</accession>
<dbReference type="Proteomes" id="UP000249524">
    <property type="component" value="Unassembled WGS sequence"/>
</dbReference>
<keyword evidence="3 6" id="KW-0479">Metal-binding</keyword>
<keyword evidence="1" id="KW-0813">Transport</keyword>
<evidence type="ECO:0000256" key="4">
    <source>
        <dbReference type="ARBA" id="ARBA00022982"/>
    </source>
</evidence>
<name>A0A328BM84_9CAUL</name>
<keyword evidence="10" id="KW-1185">Reference proteome</keyword>
<feature type="domain" description="Cytochrome c" evidence="8">
    <location>
        <begin position="23"/>
        <end position="114"/>
    </location>
</feature>
<dbReference type="InterPro" id="IPR009056">
    <property type="entry name" value="Cyt_c-like_dom"/>
</dbReference>
<evidence type="ECO:0000256" key="3">
    <source>
        <dbReference type="ARBA" id="ARBA00022723"/>
    </source>
</evidence>
<dbReference type="Pfam" id="PF00034">
    <property type="entry name" value="Cytochrom_C"/>
    <property type="match status" value="1"/>
</dbReference>
<dbReference type="EMBL" id="QFYS01000002">
    <property type="protein sequence ID" value="RAK67561.1"/>
    <property type="molecule type" value="Genomic_DNA"/>
</dbReference>
<dbReference type="PROSITE" id="PS51007">
    <property type="entry name" value="CYTC"/>
    <property type="match status" value="1"/>
</dbReference>
<evidence type="ECO:0000256" key="6">
    <source>
        <dbReference type="PROSITE-ProRule" id="PRU00433"/>
    </source>
</evidence>
<dbReference type="SUPFAM" id="SSF46626">
    <property type="entry name" value="Cytochrome c"/>
    <property type="match status" value="1"/>
</dbReference>
<reference evidence="9 10" key="1">
    <citation type="submission" date="2018-05" db="EMBL/GenBank/DDBJ databases">
        <authorList>
            <person name="Lanie J.A."/>
            <person name="Ng W.-L."/>
            <person name="Kazmierczak K.M."/>
            <person name="Andrzejewski T.M."/>
            <person name="Davidsen T.M."/>
            <person name="Wayne K.J."/>
            <person name="Tettelin H."/>
            <person name="Glass J.I."/>
            <person name="Rusch D."/>
            <person name="Podicherti R."/>
            <person name="Tsui H.-C.T."/>
            <person name="Winkler M.E."/>
        </authorList>
    </citation>
    <scope>NUCLEOTIDE SEQUENCE [LARGE SCALE GENOMIC DNA]</scope>
    <source>
        <strain evidence="9 10">BUT-10</strain>
    </source>
</reference>
<dbReference type="GO" id="GO:0046872">
    <property type="term" value="F:metal ion binding"/>
    <property type="evidence" value="ECO:0007669"/>
    <property type="project" value="UniProtKB-KW"/>
</dbReference>
<keyword evidence="5 6" id="KW-0408">Iron</keyword>
<dbReference type="GO" id="GO:0009055">
    <property type="term" value="F:electron transfer activity"/>
    <property type="evidence" value="ECO:0007669"/>
    <property type="project" value="InterPro"/>
</dbReference>
<proteinExistence type="predicted"/>
<keyword evidence="7" id="KW-0732">Signal</keyword>
<protein>
    <submittedName>
        <fullName evidence="9">Cytochrome c family protein</fullName>
    </submittedName>
</protein>
<gene>
    <name evidence="9" type="ORF">DJ019_06535</name>
</gene>
<dbReference type="RefSeq" id="WP_111275171.1">
    <property type="nucleotide sequence ID" value="NZ_QFYS01000002.1"/>
</dbReference>